<sequence>MYRIPVPYFKLRGDFSILDVSKEVTHLFYPVTSFLHLVDSESRNKIKRLLNVPSPGKMELNLKTIESPTTLFTIHFNYQQKEDTIHLVCLNETDSYNHIHFEFQQIREKIQSGSWEKVIPKETEDTAHNVNLQQASRKISTINDLLNIIQYDLQSAGKEEYAELIRSELADIKEYISKINKTTG</sequence>
<dbReference type="EMBL" id="JAFBED010000013">
    <property type="protein sequence ID" value="MBM7622088.1"/>
    <property type="molecule type" value="Genomic_DNA"/>
</dbReference>
<dbReference type="RefSeq" id="WP_204419353.1">
    <property type="nucleotide sequence ID" value="NZ_JAFBED010000013.1"/>
</dbReference>
<evidence type="ECO:0000313" key="1">
    <source>
        <dbReference type="EMBL" id="MBM7622088.1"/>
    </source>
</evidence>
<gene>
    <name evidence="1" type="ORF">JOC95_003998</name>
</gene>
<comment type="caution">
    <text evidence="1">The sequence shown here is derived from an EMBL/GenBank/DDBJ whole genome shotgun (WGS) entry which is preliminary data.</text>
</comment>
<protein>
    <submittedName>
        <fullName evidence="1">Uncharacterized protein</fullName>
    </submittedName>
</protein>
<name>A0ABS2P5U7_9BACI</name>
<organism evidence="1 2">
    <name type="scientific">Sutcliffiella tianshenii</name>
    <dbReference type="NCBI Taxonomy" id="1463404"/>
    <lineage>
        <taxon>Bacteria</taxon>
        <taxon>Bacillati</taxon>
        <taxon>Bacillota</taxon>
        <taxon>Bacilli</taxon>
        <taxon>Bacillales</taxon>
        <taxon>Bacillaceae</taxon>
        <taxon>Sutcliffiella</taxon>
    </lineage>
</organism>
<reference evidence="1 2" key="1">
    <citation type="submission" date="2021-01" db="EMBL/GenBank/DDBJ databases">
        <title>Genomic Encyclopedia of Type Strains, Phase IV (KMG-IV): sequencing the most valuable type-strain genomes for metagenomic binning, comparative biology and taxonomic classification.</title>
        <authorList>
            <person name="Goeker M."/>
        </authorList>
    </citation>
    <scope>NUCLEOTIDE SEQUENCE [LARGE SCALE GENOMIC DNA]</scope>
    <source>
        <strain evidence="1 2">DSM 25879</strain>
    </source>
</reference>
<accession>A0ABS2P5U7</accession>
<dbReference type="Proteomes" id="UP000737402">
    <property type="component" value="Unassembled WGS sequence"/>
</dbReference>
<proteinExistence type="predicted"/>
<keyword evidence="2" id="KW-1185">Reference proteome</keyword>
<evidence type="ECO:0000313" key="2">
    <source>
        <dbReference type="Proteomes" id="UP000737402"/>
    </source>
</evidence>